<dbReference type="EMBL" id="QNRR01000008">
    <property type="protein sequence ID" value="RBP40575.1"/>
    <property type="molecule type" value="Genomic_DNA"/>
</dbReference>
<dbReference type="InterPro" id="IPR002686">
    <property type="entry name" value="Transposase_17"/>
</dbReference>
<reference evidence="2 3" key="1">
    <citation type="submission" date="2018-06" db="EMBL/GenBank/DDBJ databases">
        <title>Genomic Encyclopedia of Type Strains, Phase IV (KMG-IV): sequencing the most valuable type-strain genomes for metagenomic binning, comparative biology and taxonomic classification.</title>
        <authorList>
            <person name="Goeker M."/>
        </authorList>
    </citation>
    <scope>NUCLEOTIDE SEQUENCE [LARGE SCALE GENOMIC DNA]</scope>
    <source>
        <strain evidence="2 3">DSM 25532</strain>
    </source>
</reference>
<evidence type="ECO:0000259" key="1">
    <source>
        <dbReference type="SMART" id="SM01321"/>
    </source>
</evidence>
<proteinExistence type="predicted"/>
<protein>
    <submittedName>
        <fullName evidence="2">Transposase IS200 family protein</fullName>
    </submittedName>
</protein>
<dbReference type="GO" id="GO:0006313">
    <property type="term" value="P:DNA transposition"/>
    <property type="evidence" value="ECO:0007669"/>
    <property type="project" value="InterPro"/>
</dbReference>
<feature type="domain" description="Transposase IS200-like" evidence="1">
    <location>
        <begin position="31"/>
        <end position="192"/>
    </location>
</feature>
<dbReference type="InterPro" id="IPR036515">
    <property type="entry name" value="Transposase_17_sf"/>
</dbReference>
<dbReference type="InterPro" id="IPR052715">
    <property type="entry name" value="RAYT_transposase"/>
</dbReference>
<accession>A0A366HFI4</accession>
<dbReference type="GO" id="GO:0004803">
    <property type="term" value="F:transposase activity"/>
    <property type="evidence" value="ECO:0007669"/>
    <property type="project" value="InterPro"/>
</dbReference>
<dbReference type="PANTHER" id="PTHR36966">
    <property type="entry name" value="REP-ASSOCIATED TYROSINE TRANSPOSASE"/>
    <property type="match status" value="1"/>
</dbReference>
<dbReference type="SMART" id="SM01321">
    <property type="entry name" value="Y1_Tnp"/>
    <property type="match status" value="1"/>
</dbReference>
<dbReference type="AlphaFoldDB" id="A0A366HFI4"/>
<dbReference type="GO" id="GO:0043565">
    <property type="term" value="F:sequence-specific DNA binding"/>
    <property type="evidence" value="ECO:0007669"/>
    <property type="project" value="TreeGrafter"/>
</dbReference>
<keyword evidence="3" id="KW-1185">Reference proteome</keyword>
<comment type="caution">
    <text evidence="2">The sequence shown here is derived from an EMBL/GenBank/DDBJ whole genome shotgun (WGS) entry which is preliminary data.</text>
</comment>
<sequence length="223" mass="26377">MEFISGPPGFKPLDPTRAIKRTRRHLPHWTQDGATYFVTFHLGDSLPQERLEELRILYKQFATQKFACNEEQDERRREILRRVESWLDAGSGDCWLAHTDVSAMMSNSMLHFHGKRYELGAHCVMPNHVHAVFRPLDNHSLDDVLHSWKGYTADQMNQMLSRKGSVWVQESFDTIVRDARHLARVVQYIGRNPAKADIPRERWRRWVNPEWERIGWGFRDEVR</sequence>
<evidence type="ECO:0000313" key="3">
    <source>
        <dbReference type="Proteomes" id="UP000253426"/>
    </source>
</evidence>
<name>A0A366HFI4_9BACT</name>
<organism evidence="2 3">
    <name type="scientific">Roseimicrobium gellanilyticum</name>
    <dbReference type="NCBI Taxonomy" id="748857"/>
    <lineage>
        <taxon>Bacteria</taxon>
        <taxon>Pseudomonadati</taxon>
        <taxon>Verrucomicrobiota</taxon>
        <taxon>Verrucomicrobiia</taxon>
        <taxon>Verrucomicrobiales</taxon>
        <taxon>Verrucomicrobiaceae</taxon>
        <taxon>Roseimicrobium</taxon>
    </lineage>
</organism>
<dbReference type="OrthoDB" id="9794403at2"/>
<dbReference type="SUPFAM" id="SSF143422">
    <property type="entry name" value="Transposase IS200-like"/>
    <property type="match status" value="1"/>
</dbReference>
<gene>
    <name evidence="2" type="ORF">DES53_108282</name>
</gene>
<dbReference type="Gene3D" id="3.30.70.1290">
    <property type="entry name" value="Transposase IS200-like"/>
    <property type="match status" value="1"/>
</dbReference>
<dbReference type="PANTHER" id="PTHR36966:SF1">
    <property type="entry name" value="REP-ASSOCIATED TYROSINE TRANSPOSASE"/>
    <property type="match status" value="1"/>
</dbReference>
<dbReference type="Pfam" id="PF01797">
    <property type="entry name" value="Y1_Tnp"/>
    <property type="match status" value="1"/>
</dbReference>
<dbReference type="Proteomes" id="UP000253426">
    <property type="component" value="Unassembled WGS sequence"/>
</dbReference>
<evidence type="ECO:0000313" key="2">
    <source>
        <dbReference type="EMBL" id="RBP40575.1"/>
    </source>
</evidence>